<dbReference type="Pfam" id="PF05266">
    <property type="entry name" value="DUF724"/>
    <property type="match status" value="1"/>
</dbReference>
<comment type="caution">
    <text evidence="4">The sequence shown here is derived from an EMBL/GenBank/DDBJ whole genome shotgun (WGS) entry which is preliminary data.</text>
</comment>
<protein>
    <submittedName>
        <fullName evidence="4">Uncharacterized protein</fullName>
    </submittedName>
</protein>
<keyword evidence="1" id="KW-0813">Transport</keyword>
<keyword evidence="2" id="KW-0341">Growth regulation</keyword>
<name>A0A8T2AUV8_9BRAS</name>
<accession>A0A8T2AUV8</accession>
<proteinExistence type="predicted"/>
<evidence type="ECO:0000256" key="1">
    <source>
        <dbReference type="ARBA" id="ARBA00022448"/>
    </source>
</evidence>
<reference evidence="4 5" key="1">
    <citation type="submission" date="2020-12" db="EMBL/GenBank/DDBJ databases">
        <title>Concerted genomic and epigenomic changes stabilize Arabidopsis allopolyploids.</title>
        <authorList>
            <person name="Chen Z."/>
        </authorList>
    </citation>
    <scope>NUCLEOTIDE SEQUENCE [LARGE SCALE GENOMIC DNA]</scope>
    <source>
        <strain evidence="4">Allo738</strain>
        <tissue evidence="4">Leaf</tissue>
    </source>
</reference>
<organism evidence="4 5">
    <name type="scientific">Arabidopsis thaliana x Arabidopsis arenosa</name>
    <dbReference type="NCBI Taxonomy" id="1240361"/>
    <lineage>
        <taxon>Eukaryota</taxon>
        <taxon>Viridiplantae</taxon>
        <taxon>Streptophyta</taxon>
        <taxon>Embryophyta</taxon>
        <taxon>Tracheophyta</taxon>
        <taxon>Spermatophyta</taxon>
        <taxon>Magnoliopsida</taxon>
        <taxon>eudicotyledons</taxon>
        <taxon>Gunneridae</taxon>
        <taxon>Pentapetalae</taxon>
        <taxon>rosids</taxon>
        <taxon>malvids</taxon>
        <taxon>Brassicales</taxon>
        <taxon>Brassicaceae</taxon>
        <taxon>Camelineae</taxon>
        <taxon>Arabidopsis</taxon>
    </lineage>
</organism>
<sequence>MFITMHQTLSRKLNYWLQIRATTTSLQPTDDTRERSAIGMMASYYALLDQVRDVKLDDSTTKLNELISVSFAKLEKYVFRHCSSSITD</sequence>
<gene>
    <name evidence="3" type="ORF">ISN45_Aa03g022300</name>
    <name evidence="4" type="ORF">ISN45_Aa03g022380</name>
</gene>
<dbReference type="EMBL" id="JAEFBK010000008">
    <property type="protein sequence ID" value="KAG7578005.1"/>
    <property type="molecule type" value="Genomic_DNA"/>
</dbReference>
<dbReference type="AlphaFoldDB" id="A0A8T2AUV8"/>
<dbReference type="Proteomes" id="UP000694240">
    <property type="component" value="Chromosome 8"/>
</dbReference>
<evidence type="ECO:0000313" key="4">
    <source>
        <dbReference type="EMBL" id="KAG7578011.1"/>
    </source>
</evidence>
<dbReference type="InterPro" id="IPR007930">
    <property type="entry name" value="DUF724"/>
</dbReference>
<dbReference type="EMBL" id="JAEFBK010000008">
    <property type="protein sequence ID" value="KAG7578011.1"/>
    <property type="molecule type" value="Genomic_DNA"/>
</dbReference>
<evidence type="ECO:0000256" key="2">
    <source>
        <dbReference type="ARBA" id="ARBA00022604"/>
    </source>
</evidence>
<evidence type="ECO:0000313" key="3">
    <source>
        <dbReference type="EMBL" id="KAG7578005.1"/>
    </source>
</evidence>
<keyword evidence="5" id="KW-1185">Reference proteome</keyword>
<evidence type="ECO:0000313" key="5">
    <source>
        <dbReference type="Proteomes" id="UP000694240"/>
    </source>
</evidence>